<comment type="similarity">
    <text evidence="1">Belongs to the LytR/CpsA/Psr (LCP) family.</text>
</comment>
<dbReference type="InterPro" id="IPR004474">
    <property type="entry name" value="LytR_CpsA_psr"/>
</dbReference>
<reference evidence="3" key="1">
    <citation type="submission" date="2022-10" db="EMBL/GenBank/DDBJ databases">
        <title>Genome sequence of Actinomyces israelii ATCC 10048.</title>
        <authorList>
            <person name="Watt R.M."/>
            <person name="Tong W.M."/>
        </authorList>
    </citation>
    <scope>NUCLEOTIDE SEQUENCE</scope>
    <source>
        <strain evidence="3">ATCC 10048</strain>
    </source>
</reference>
<gene>
    <name evidence="3" type="ORF">OHJ16_08910</name>
</gene>
<dbReference type="InterPro" id="IPR050922">
    <property type="entry name" value="LytR/CpsA/Psr_CW_biosynth"/>
</dbReference>
<dbReference type="EMBL" id="JAPTMY010000017">
    <property type="protein sequence ID" value="MCZ0858160.1"/>
    <property type="molecule type" value="Genomic_DNA"/>
</dbReference>
<dbReference type="PANTHER" id="PTHR33392">
    <property type="entry name" value="POLYISOPRENYL-TEICHOIC ACID--PEPTIDOGLYCAN TEICHOIC ACID TRANSFERASE TAGU"/>
    <property type="match status" value="1"/>
</dbReference>
<comment type="caution">
    <text evidence="3">The sequence shown here is derived from an EMBL/GenBank/DDBJ whole genome shotgun (WGS) entry which is preliminary data.</text>
</comment>
<dbReference type="PANTHER" id="PTHR33392:SF6">
    <property type="entry name" value="POLYISOPRENYL-TEICHOIC ACID--PEPTIDOGLYCAN TEICHOIC ACID TRANSFERASE TAGU"/>
    <property type="match status" value="1"/>
</dbReference>
<evidence type="ECO:0000313" key="3">
    <source>
        <dbReference type="EMBL" id="MCZ0858160.1"/>
    </source>
</evidence>
<proteinExistence type="inferred from homology"/>
<sequence>MLVLTVGRVAWLWYEIDSRLQRVDALSAAKDTSGETWLIVGSDSRADGGVPQDGTEGSRADSIMVLHKAPNGQASLISLPRDTYVEIPGYDDDKINAAYSYGQAPLLVQTAEKLTGLTMDHYVEVGMGGVTRMVDAVGGIRVCLDYDVDDPDSSLVWDTSKGTCQTVDGDKALAYSRMRKSDPTGDIGRAQRQRTVVSAVVSKAMSPTTLINPFRQGRLVDSGTSALTVDEDASTLSLARMALAFRSASSDGLTGAPPIESLDYEPGGIGAAVLLQDTTAPDFFSKVRAGRLTAKDFDQQP</sequence>
<evidence type="ECO:0000256" key="1">
    <source>
        <dbReference type="ARBA" id="ARBA00006068"/>
    </source>
</evidence>
<protein>
    <submittedName>
        <fullName evidence="3">LCP family protein</fullName>
    </submittedName>
</protein>
<evidence type="ECO:0000259" key="2">
    <source>
        <dbReference type="Pfam" id="PF03816"/>
    </source>
</evidence>
<feature type="domain" description="Cell envelope-related transcriptional attenuator" evidence="2">
    <location>
        <begin position="59"/>
        <end position="205"/>
    </location>
</feature>
<dbReference type="Pfam" id="PF03816">
    <property type="entry name" value="LytR_cpsA_psr"/>
    <property type="match status" value="1"/>
</dbReference>
<name>A0ABT4I8V2_9ACTO</name>
<dbReference type="Proteomes" id="UP001072034">
    <property type="component" value="Unassembled WGS sequence"/>
</dbReference>
<keyword evidence="4" id="KW-1185">Reference proteome</keyword>
<evidence type="ECO:0000313" key="4">
    <source>
        <dbReference type="Proteomes" id="UP001072034"/>
    </source>
</evidence>
<dbReference type="NCBIfam" id="TIGR00350">
    <property type="entry name" value="lytR_cpsA_psr"/>
    <property type="match status" value="1"/>
</dbReference>
<dbReference type="RefSeq" id="WP_268917605.1">
    <property type="nucleotide sequence ID" value="NZ_CP124548.1"/>
</dbReference>
<dbReference type="Gene3D" id="3.40.630.190">
    <property type="entry name" value="LCP protein"/>
    <property type="match status" value="1"/>
</dbReference>
<accession>A0ABT4I8V2</accession>
<organism evidence="3 4">
    <name type="scientific">Actinomyces israelii</name>
    <dbReference type="NCBI Taxonomy" id="1659"/>
    <lineage>
        <taxon>Bacteria</taxon>
        <taxon>Bacillati</taxon>
        <taxon>Actinomycetota</taxon>
        <taxon>Actinomycetes</taxon>
        <taxon>Actinomycetales</taxon>
        <taxon>Actinomycetaceae</taxon>
        <taxon>Actinomyces</taxon>
    </lineage>
</organism>